<name>A0A1Y4LBU6_9FIRM</name>
<dbReference type="InterPro" id="IPR011059">
    <property type="entry name" value="Metal-dep_hydrolase_composite"/>
</dbReference>
<dbReference type="InterPro" id="IPR057744">
    <property type="entry name" value="OTAase-like"/>
</dbReference>
<dbReference type="Pfam" id="PF01979">
    <property type="entry name" value="Amidohydro_1"/>
    <property type="match status" value="1"/>
</dbReference>
<dbReference type="Proteomes" id="UP000195897">
    <property type="component" value="Unassembled WGS sequence"/>
</dbReference>
<reference evidence="3" key="1">
    <citation type="submission" date="2017-04" db="EMBL/GenBank/DDBJ databases">
        <title>Function of individual gut microbiota members based on whole genome sequencing of pure cultures obtained from chicken caecum.</title>
        <authorList>
            <person name="Medvecky M."/>
            <person name="Cejkova D."/>
            <person name="Polansky O."/>
            <person name="Karasova D."/>
            <person name="Kubasova T."/>
            <person name="Cizek A."/>
            <person name="Rychlik I."/>
        </authorList>
    </citation>
    <scope>NUCLEOTIDE SEQUENCE [LARGE SCALE GENOMIC DNA]</scope>
    <source>
        <strain evidence="3">An180</strain>
    </source>
</reference>
<dbReference type="InterPro" id="IPR032466">
    <property type="entry name" value="Metal_Hydrolase"/>
</dbReference>
<dbReference type="AlphaFoldDB" id="A0A1Y4LBU6"/>
<dbReference type="Gene3D" id="2.30.40.10">
    <property type="entry name" value="Urease, subunit C, domain 1"/>
    <property type="match status" value="1"/>
</dbReference>
<dbReference type="Gene3D" id="3.20.20.140">
    <property type="entry name" value="Metal-dependent hydrolases"/>
    <property type="match status" value="1"/>
</dbReference>
<dbReference type="InterPro" id="IPR051781">
    <property type="entry name" value="Metallo-dep_Hydrolase"/>
</dbReference>
<dbReference type="CDD" id="cd01299">
    <property type="entry name" value="Met_dep_hydrolase_A"/>
    <property type="match status" value="1"/>
</dbReference>
<dbReference type="RefSeq" id="WP_087370660.1">
    <property type="nucleotide sequence ID" value="NZ_NFKK01000002.1"/>
</dbReference>
<gene>
    <name evidence="2" type="ORF">B5F17_03040</name>
</gene>
<organism evidence="2 3">
    <name type="scientific">Butyricicoccus pullicaecorum</name>
    <dbReference type="NCBI Taxonomy" id="501571"/>
    <lineage>
        <taxon>Bacteria</taxon>
        <taxon>Bacillati</taxon>
        <taxon>Bacillota</taxon>
        <taxon>Clostridia</taxon>
        <taxon>Eubacteriales</taxon>
        <taxon>Butyricicoccaceae</taxon>
        <taxon>Butyricicoccus</taxon>
    </lineage>
</organism>
<proteinExistence type="predicted"/>
<dbReference type="PANTHER" id="PTHR43135:SF3">
    <property type="entry name" value="ALPHA-D-RIBOSE 1-METHYLPHOSPHONATE 5-TRIPHOSPHATE DIPHOSPHATASE"/>
    <property type="match status" value="1"/>
</dbReference>
<accession>A0A1Y4LBU6</accession>
<dbReference type="PANTHER" id="PTHR43135">
    <property type="entry name" value="ALPHA-D-RIBOSE 1-METHYLPHOSPHONATE 5-TRIPHOSPHATE DIPHOSPHATASE"/>
    <property type="match status" value="1"/>
</dbReference>
<sequence length="421" mass="46989">MGYKKLLCGRLYDGIRDEIQENREILIEDKTILEVGAHTATPQGCEVIDLTALTVTPGMIDAHVHAAFFDWREIPKDAVYYSDGMRALATAECARRALAGGFTTIRHVGWFREDYSLDVRRAIDAGFIDGARMVVAPHFLCAPGSHGDSTQSIATNPALSRFMEQQYPTMGSGAEFFRDAVRHEVKIGADFIKIMATGGFFTPNDSPEDKQLADDELRAIIDTAHSLHTTVTAHAYTAELVTTLAQMGIDGIEHASMVDRNTIRLLEKRDIYVVPTFCPYDEIILLDEEKLAQKSPEFQRKLRYYREALVEGRKALIDSNLRLGYGTDLVVGYQNYECGREYSAWLRNGVSPYRALRAATAENARILGLSDKIGTIEPGKLADISAWGRDLLTDDKALLDCAFVMKEGQVYAHTCILDNYR</sequence>
<evidence type="ECO:0000313" key="2">
    <source>
        <dbReference type="EMBL" id="OUP54203.1"/>
    </source>
</evidence>
<dbReference type="InterPro" id="IPR006680">
    <property type="entry name" value="Amidohydro-rel"/>
</dbReference>
<dbReference type="GO" id="GO:0016810">
    <property type="term" value="F:hydrolase activity, acting on carbon-nitrogen (but not peptide) bonds"/>
    <property type="evidence" value="ECO:0007669"/>
    <property type="project" value="InterPro"/>
</dbReference>
<dbReference type="EMBL" id="NFKK01000002">
    <property type="protein sequence ID" value="OUP54203.1"/>
    <property type="molecule type" value="Genomic_DNA"/>
</dbReference>
<dbReference type="SUPFAM" id="SSF51556">
    <property type="entry name" value="Metallo-dependent hydrolases"/>
    <property type="match status" value="1"/>
</dbReference>
<dbReference type="SUPFAM" id="SSF51338">
    <property type="entry name" value="Composite domain of metallo-dependent hydrolases"/>
    <property type="match status" value="1"/>
</dbReference>
<comment type="caution">
    <text evidence="2">The sequence shown here is derived from an EMBL/GenBank/DDBJ whole genome shotgun (WGS) entry which is preliminary data.</text>
</comment>
<evidence type="ECO:0000313" key="3">
    <source>
        <dbReference type="Proteomes" id="UP000195897"/>
    </source>
</evidence>
<evidence type="ECO:0000259" key="1">
    <source>
        <dbReference type="Pfam" id="PF01979"/>
    </source>
</evidence>
<feature type="domain" description="Amidohydrolase-related" evidence="1">
    <location>
        <begin position="54"/>
        <end position="402"/>
    </location>
</feature>
<protein>
    <submittedName>
        <fullName evidence="2">Peptidase</fullName>
    </submittedName>
</protein>